<dbReference type="EMBL" id="GBXM01102521">
    <property type="protein sequence ID" value="JAH06056.1"/>
    <property type="molecule type" value="Transcribed_RNA"/>
</dbReference>
<name>A0A0E9PN38_ANGAN</name>
<proteinExistence type="predicted"/>
<organism evidence="1">
    <name type="scientific">Anguilla anguilla</name>
    <name type="common">European freshwater eel</name>
    <name type="synonym">Muraena anguilla</name>
    <dbReference type="NCBI Taxonomy" id="7936"/>
    <lineage>
        <taxon>Eukaryota</taxon>
        <taxon>Metazoa</taxon>
        <taxon>Chordata</taxon>
        <taxon>Craniata</taxon>
        <taxon>Vertebrata</taxon>
        <taxon>Euteleostomi</taxon>
        <taxon>Actinopterygii</taxon>
        <taxon>Neopterygii</taxon>
        <taxon>Teleostei</taxon>
        <taxon>Anguilliformes</taxon>
        <taxon>Anguillidae</taxon>
        <taxon>Anguilla</taxon>
    </lineage>
</organism>
<evidence type="ECO:0000313" key="1">
    <source>
        <dbReference type="EMBL" id="JAH06056.1"/>
    </source>
</evidence>
<sequence>MCCILPCSCHKPITFLYSNDFIIYHCQYTVCHLLMTVI</sequence>
<reference evidence="1" key="1">
    <citation type="submission" date="2014-11" db="EMBL/GenBank/DDBJ databases">
        <authorList>
            <person name="Amaro Gonzalez C."/>
        </authorList>
    </citation>
    <scope>NUCLEOTIDE SEQUENCE</scope>
</reference>
<reference evidence="1" key="2">
    <citation type="journal article" date="2015" name="Fish Shellfish Immunol.">
        <title>Early steps in the European eel (Anguilla anguilla)-Vibrio vulnificus interaction in the gills: Role of the RtxA13 toxin.</title>
        <authorList>
            <person name="Callol A."/>
            <person name="Pajuelo D."/>
            <person name="Ebbesson L."/>
            <person name="Teles M."/>
            <person name="MacKenzie S."/>
            <person name="Amaro C."/>
        </authorList>
    </citation>
    <scope>NUCLEOTIDE SEQUENCE</scope>
</reference>
<protein>
    <submittedName>
        <fullName evidence="1">Uncharacterized protein</fullName>
    </submittedName>
</protein>
<dbReference type="AlphaFoldDB" id="A0A0E9PN38"/>
<accession>A0A0E9PN38</accession>